<comment type="function">
    <text evidence="14">Cell wall formation.</text>
</comment>
<dbReference type="Pfam" id="PF01225">
    <property type="entry name" value="Mur_ligase"/>
    <property type="match status" value="1"/>
</dbReference>
<dbReference type="GO" id="GO:0051301">
    <property type="term" value="P:cell division"/>
    <property type="evidence" value="ECO:0007669"/>
    <property type="project" value="UniProtKB-KW"/>
</dbReference>
<evidence type="ECO:0000256" key="4">
    <source>
        <dbReference type="ARBA" id="ARBA00022490"/>
    </source>
</evidence>
<keyword evidence="6 14" id="KW-0132">Cell division</keyword>
<comment type="similarity">
    <text evidence="14">Belongs to the MurCDEF family.</text>
</comment>
<evidence type="ECO:0000256" key="8">
    <source>
        <dbReference type="ARBA" id="ARBA00022840"/>
    </source>
</evidence>
<dbReference type="EMBL" id="MTPW01000001">
    <property type="protein sequence ID" value="PQJ30934.1"/>
    <property type="molecule type" value="Genomic_DNA"/>
</dbReference>
<dbReference type="AlphaFoldDB" id="A0A2S7U963"/>
<evidence type="ECO:0000256" key="13">
    <source>
        <dbReference type="ARBA" id="ARBA00047833"/>
    </source>
</evidence>
<evidence type="ECO:0000313" key="19">
    <source>
        <dbReference type="Proteomes" id="UP000239747"/>
    </source>
</evidence>
<dbReference type="GO" id="GO:0005737">
    <property type="term" value="C:cytoplasm"/>
    <property type="evidence" value="ECO:0007669"/>
    <property type="project" value="UniProtKB-SubCell"/>
</dbReference>
<dbReference type="InterPro" id="IPR013221">
    <property type="entry name" value="Mur_ligase_cen"/>
</dbReference>
<evidence type="ECO:0000256" key="10">
    <source>
        <dbReference type="ARBA" id="ARBA00022984"/>
    </source>
</evidence>
<feature type="domain" description="Mur ligase central" evidence="17">
    <location>
        <begin position="118"/>
        <end position="285"/>
    </location>
</feature>
<feature type="domain" description="Mur ligase N-terminal catalytic" evidence="15">
    <location>
        <begin position="9"/>
        <end position="111"/>
    </location>
</feature>
<accession>A0A2S7U963</accession>
<comment type="subcellular location">
    <subcellularLocation>
        <location evidence="1 14">Cytoplasm</location>
    </subcellularLocation>
</comment>
<reference evidence="18 19" key="1">
    <citation type="submission" date="2017-01" db="EMBL/GenBank/DDBJ databases">
        <title>Trade-off between light-utilization and light-protection in marine flavobacteria.</title>
        <authorList>
            <person name="Kumagai Y."/>
            <person name="Yoshizawa S."/>
            <person name="Kogure K."/>
            <person name="Iwasaki W."/>
        </authorList>
    </citation>
    <scope>NUCLEOTIDE SEQUENCE [LARGE SCALE GENOMIC DNA]</scope>
    <source>
        <strain evidence="18 19">KCTC 32109</strain>
    </source>
</reference>
<comment type="catalytic activity">
    <reaction evidence="13 14">
        <text>UDP-N-acetyl-alpha-D-muramate + L-alanine + ATP = UDP-N-acetyl-alpha-D-muramoyl-L-alanine + ADP + phosphate + H(+)</text>
        <dbReference type="Rhea" id="RHEA:23372"/>
        <dbReference type="ChEBI" id="CHEBI:15378"/>
        <dbReference type="ChEBI" id="CHEBI:30616"/>
        <dbReference type="ChEBI" id="CHEBI:43474"/>
        <dbReference type="ChEBI" id="CHEBI:57972"/>
        <dbReference type="ChEBI" id="CHEBI:70757"/>
        <dbReference type="ChEBI" id="CHEBI:83898"/>
        <dbReference type="ChEBI" id="CHEBI:456216"/>
        <dbReference type="EC" id="6.3.2.8"/>
    </reaction>
</comment>
<keyword evidence="7 14" id="KW-0547">Nucleotide-binding</keyword>
<dbReference type="EC" id="6.3.2.8" evidence="3 14"/>
<dbReference type="GO" id="GO:0005524">
    <property type="term" value="F:ATP binding"/>
    <property type="evidence" value="ECO:0007669"/>
    <property type="project" value="UniProtKB-UniRule"/>
</dbReference>
<comment type="pathway">
    <text evidence="2 14">Cell wall biogenesis; peptidoglycan biosynthesis.</text>
</comment>
<dbReference type="NCBIfam" id="TIGR01082">
    <property type="entry name" value="murC"/>
    <property type="match status" value="1"/>
</dbReference>
<dbReference type="SUPFAM" id="SSF53623">
    <property type="entry name" value="MurD-like peptide ligases, catalytic domain"/>
    <property type="match status" value="1"/>
</dbReference>
<evidence type="ECO:0000259" key="15">
    <source>
        <dbReference type="Pfam" id="PF01225"/>
    </source>
</evidence>
<dbReference type="GO" id="GO:0071555">
    <property type="term" value="P:cell wall organization"/>
    <property type="evidence" value="ECO:0007669"/>
    <property type="project" value="UniProtKB-KW"/>
</dbReference>
<keyword evidence="5 14" id="KW-0436">Ligase</keyword>
<dbReference type="RefSeq" id="WP_105070093.1">
    <property type="nucleotide sequence ID" value="NZ_MTPW01000001.1"/>
</dbReference>
<dbReference type="OrthoDB" id="9804126at2"/>
<sequence length="455" mass="50568">MTSLQHITHFYFIGIGGIGMSALARYLNEQGKTVAGYDKVITSLTKQLEEEGIDIHYNDDFNSIPAEFKNPETAQVIFTPAIPATMDELLRFRESGVPILKRAQLLGQISQTMTCLAVAGTHGKTTTSAILAHLLYKSDVKVTAFCGGILEEYNTNYLCSGTDVMVVEADEFDRSFMQLSPDIAGITAIDADHLDIYGDVATFEKTFHDFAALLKDKKLLVNEQVAIDGIKVGLIHGNYQAINIVIAGGAYHFDLQIEGDVYKGFCLQLPGKHNLSNALLALAMAIEYGVSIDKLKLVLGTFKGVERRFTYRINTDDRVLIDDYAHHPTEINAVHQAVREMYPEEEVLAIFQPHLFSRTNDFMDDFVLSLAQFDKVALLDIYPARELPMEGVTSQVLCSKIQKLDEKPTVITVLEKDDIAEFIEEMNTRVVVMIGAGDIGVEIKKLIIKPVNNEH</sequence>
<dbReference type="Gene3D" id="3.40.1190.10">
    <property type="entry name" value="Mur-like, catalytic domain"/>
    <property type="match status" value="1"/>
</dbReference>
<keyword evidence="8 14" id="KW-0067">ATP-binding</keyword>
<evidence type="ECO:0000256" key="11">
    <source>
        <dbReference type="ARBA" id="ARBA00023306"/>
    </source>
</evidence>
<dbReference type="GO" id="GO:0008360">
    <property type="term" value="P:regulation of cell shape"/>
    <property type="evidence" value="ECO:0007669"/>
    <property type="project" value="UniProtKB-KW"/>
</dbReference>
<dbReference type="InterPro" id="IPR036565">
    <property type="entry name" value="Mur-like_cat_sf"/>
</dbReference>
<evidence type="ECO:0000256" key="2">
    <source>
        <dbReference type="ARBA" id="ARBA00004752"/>
    </source>
</evidence>
<evidence type="ECO:0000259" key="17">
    <source>
        <dbReference type="Pfam" id="PF08245"/>
    </source>
</evidence>
<evidence type="ECO:0000259" key="16">
    <source>
        <dbReference type="Pfam" id="PF02875"/>
    </source>
</evidence>
<dbReference type="InterPro" id="IPR005758">
    <property type="entry name" value="UDP-N-AcMur_Ala_ligase_MurC"/>
</dbReference>
<evidence type="ECO:0000256" key="12">
    <source>
        <dbReference type="ARBA" id="ARBA00023316"/>
    </source>
</evidence>
<dbReference type="SUPFAM" id="SSF51984">
    <property type="entry name" value="MurCD N-terminal domain"/>
    <property type="match status" value="1"/>
</dbReference>
<dbReference type="InterPro" id="IPR050061">
    <property type="entry name" value="MurCDEF_pg_biosynth"/>
</dbReference>
<dbReference type="PANTHER" id="PTHR43445:SF3">
    <property type="entry name" value="UDP-N-ACETYLMURAMATE--L-ALANINE LIGASE"/>
    <property type="match status" value="1"/>
</dbReference>
<dbReference type="InterPro" id="IPR036615">
    <property type="entry name" value="Mur_ligase_C_dom_sf"/>
</dbReference>
<dbReference type="Pfam" id="PF08245">
    <property type="entry name" value="Mur_ligase_M"/>
    <property type="match status" value="1"/>
</dbReference>
<keyword evidence="11 14" id="KW-0131">Cell cycle</keyword>
<dbReference type="Pfam" id="PF02875">
    <property type="entry name" value="Mur_ligase_C"/>
    <property type="match status" value="1"/>
</dbReference>
<dbReference type="InterPro" id="IPR000713">
    <property type="entry name" value="Mur_ligase_N"/>
</dbReference>
<protein>
    <recommendedName>
        <fullName evidence="3 14">UDP-N-acetylmuramate--L-alanine ligase</fullName>
        <ecNumber evidence="3 14">6.3.2.8</ecNumber>
    </recommendedName>
    <alternativeName>
        <fullName evidence="14">UDP-N-acetylmuramoyl-L-alanine synthetase</fullName>
    </alternativeName>
</protein>
<evidence type="ECO:0000256" key="9">
    <source>
        <dbReference type="ARBA" id="ARBA00022960"/>
    </source>
</evidence>
<evidence type="ECO:0000256" key="5">
    <source>
        <dbReference type="ARBA" id="ARBA00022598"/>
    </source>
</evidence>
<keyword evidence="4 14" id="KW-0963">Cytoplasm</keyword>
<evidence type="ECO:0000256" key="14">
    <source>
        <dbReference type="HAMAP-Rule" id="MF_00046"/>
    </source>
</evidence>
<keyword evidence="9 14" id="KW-0133">Cell shape</keyword>
<dbReference type="InterPro" id="IPR004101">
    <property type="entry name" value="Mur_ligase_C"/>
</dbReference>
<gene>
    <name evidence="14" type="primary">murC</name>
    <name evidence="18" type="ORF">BST92_02860</name>
</gene>
<keyword evidence="19" id="KW-1185">Reference proteome</keyword>
<keyword evidence="12 14" id="KW-0961">Cell wall biogenesis/degradation</keyword>
<dbReference type="HAMAP" id="MF_00046">
    <property type="entry name" value="MurC"/>
    <property type="match status" value="1"/>
</dbReference>
<feature type="domain" description="Mur ligase C-terminal" evidence="16">
    <location>
        <begin position="307"/>
        <end position="435"/>
    </location>
</feature>
<feature type="binding site" evidence="14">
    <location>
        <begin position="120"/>
        <end position="126"/>
    </location>
    <ligand>
        <name>ATP</name>
        <dbReference type="ChEBI" id="CHEBI:30616"/>
    </ligand>
</feature>
<dbReference type="Gene3D" id="3.90.190.20">
    <property type="entry name" value="Mur ligase, C-terminal domain"/>
    <property type="match status" value="1"/>
</dbReference>
<evidence type="ECO:0000313" key="18">
    <source>
        <dbReference type="EMBL" id="PQJ30934.1"/>
    </source>
</evidence>
<organism evidence="18 19">
    <name type="scientific">Nonlabens arenilitoris</name>
    <dbReference type="NCBI Taxonomy" id="1217969"/>
    <lineage>
        <taxon>Bacteria</taxon>
        <taxon>Pseudomonadati</taxon>
        <taxon>Bacteroidota</taxon>
        <taxon>Flavobacteriia</taxon>
        <taxon>Flavobacteriales</taxon>
        <taxon>Flavobacteriaceae</taxon>
        <taxon>Nonlabens</taxon>
    </lineage>
</organism>
<dbReference type="GO" id="GO:0009252">
    <property type="term" value="P:peptidoglycan biosynthetic process"/>
    <property type="evidence" value="ECO:0007669"/>
    <property type="project" value="UniProtKB-UniRule"/>
</dbReference>
<dbReference type="Proteomes" id="UP000239747">
    <property type="component" value="Unassembled WGS sequence"/>
</dbReference>
<name>A0A2S7U963_9FLAO</name>
<keyword evidence="10 14" id="KW-0573">Peptidoglycan synthesis</keyword>
<evidence type="ECO:0000256" key="3">
    <source>
        <dbReference type="ARBA" id="ARBA00012211"/>
    </source>
</evidence>
<dbReference type="Gene3D" id="3.40.50.720">
    <property type="entry name" value="NAD(P)-binding Rossmann-like Domain"/>
    <property type="match status" value="1"/>
</dbReference>
<dbReference type="GO" id="GO:0008763">
    <property type="term" value="F:UDP-N-acetylmuramate-L-alanine ligase activity"/>
    <property type="evidence" value="ECO:0007669"/>
    <property type="project" value="UniProtKB-UniRule"/>
</dbReference>
<dbReference type="UniPathway" id="UPA00219"/>
<evidence type="ECO:0000256" key="6">
    <source>
        <dbReference type="ARBA" id="ARBA00022618"/>
    </source>
</evidence>
<evidence type="ECO:0000256" key="1">
    <source>
        <dbReference type="ARBA" id="ARBA00004496"/>
    </source>
</evidence>
<comment type="caution">
    <text evidence="18">The sequence shown here is derived from an EMBL/GenBank/DDBJ whole genome shotgun (WGS) entry which is preliminary data.</text>
</comment>
<dbReference type="SUPFAM" id="SSF53244">
    <property type="entry name" value="MurD-like peptide ligases, peptide-binding domain"/>
    <property type="match status" value="1"/>
</dbReference>
<dbReference type="PANTHER" id="PTHR43445">
    <property type="entry name" value="UDP-N-ACETYLMURAMATE--L-ALANINE LIGASE-RELATED"/>
    <property type="match status" value="1"/>
</dbReference>
<evidence type="ECO:0000256" key="7">
    <source>
        <dbReference type="ARBA" id="ARBA00022741"/>
    </source>
</evidence>
<proteinExistence type="inferred from homology"/>